<dbReference type="Gene3D" id="1.10.132.100">
    <property type="match status" value="1"/>
</dbReference>
<dbReference type="EMBL" id="MAYW01000137">
    <property type="protein sequence ID" value="ODS31183.1"/>
    <property type="molecule type" value="Genomic_DNA"/>
</dbReference>
<proteinExistence type="predicted"/>
<dbReference type="Proteomes" id="UP000094056">
    <property type="component" value="Unassembled WGS sequence"/>
</dbReference>
<accession>A0A1E3X695</accession>
<dbReference type="InterPro" id="IPR013381">
    <property type="entry name" value="CRISPR-assoc_prot_Cse1"/>
</dbReference>
<protein>
    <submittedName>
        <fullName evidence="1">CRISPR-associated protein CasA/Cse1</fullName>
    </submittedName>
</protein>
<name>A0A1E3X695_9BACT</name>
<dbReference type="NCBIfam" id="TIGR02547">
    <property type="entry name" value="casA_cse1"/>
    <property type="match status" value="1"/>
</dbReference>
<dbReference type="Pfam" id="PF09481">
    <property type="entry name" value="CRISPR_Cse1"/>
    <property type="match status" value="1"/>
</dbReference>
<sequence>MSIPLTLKRSMMMNLIGDPWIPIIFKDGKNTFVSLEDLYNKSDDIRDLSVNPPERIALMRFLICITQAALDGPGDEQEWRDCQNRIIPESLRYLNQRKDKFELYGEKPFMQIKELRPVKEAVIDKLDISLASGNNPTLFDHEANLSGRKILSPRKVINLITFLNFSPSGLIEQAVWGNYKPNRSTFASPCIKWAHTFIRGNNLRETIFFNLLSKKCVSSFPNAEWGKPVWDFFPDGIDKEECFENANSTYLGRLVPLSRFILLGGSEDTRCIIGPTHKSFKISGMPAFREPSTTVISTKKGDHKYLRVLSNKHIWRELGSVLHLSKAMEAGGAPCLNNIQQLSDYFEKNIDIWVGGVEVGKNPAKLHDMVEWNLPIPIGLFGDTPLSIYQKGVDKAEKMEKILKSAITSYCANLSAKEIKAALFQKATLIYWNTLDSCYKLLLDIANKNNKLDEWLKLLFNTMLRTYEDSCPHQTPRQIQAFAIGKRKLFANINKK</sequence>
<reference evidence="1 2" key="1">
    <citation type="submission" date="2016-07" db="EMBL/GenBank/DDBJ databases">
        <title>Draft genome of Scalindua rubra, obtained from a brine-seawater interface in the Red Sea, sheds light on salt adaptation in anammox bacteria.</title>
        <authorList>
            <person name="Speth D.R."/>
            <person name="Lagkouvardos I."/>
            <person name="Wang Y."/>
            <person name="Qian P.-Y."/>
            <person name="Dutilh B.E."/>
            <person name="Jetten M.S."/>
        </authorList>
    </citation>
    <scope>NUCLEOTIDE SEQUENCE [LARGE SCALE GENOMIC DNA]</scope>
    <source>
        <strain evidence="1">BSI-1</strain>
    </source>
</reference>
<evidence type="ECO:0000313" key="1">
    <source>
        <dbReference type="EMBL" id="ODS31183.1"/>
    </source>
</evidence>
<evidence type="ECO:0000313" key="2">
    <source>
        <dbReference type="Proteomes" id="UP000094056"/>
    </source>
</evidence>
<comment type="caution">
    <text evidence="1">The sequence shown here is derived from an EMBL/GenBank/DDBJ whole genome shotgun (WGS) entry which is preliminary data.</text>
</comment>
<organism evidence="1 2">
    <name type="scientific">Candidatus Scalindua rubra</name>
    <dbReference type="NCBI Taxonomy" id="1872076"/>
    <lineage>
        <taxon>Bacteria</taxon>
        <taxon>Pseudomonadati</taxon>
        <taxon>Planctomycetota</taxon>
        <taxon>Candidatus Brocadiia</taxon>
        <taxon>Candidatus Brocadiales</taxon>
        <taxon>Candidatus Scalinduaceae</taxon>
        <taxon>Candidatus Scalindua</taxon>
    </lineage>
</organism>
<dbReference type="AlphaFoldDB" id="A0A1E3X695"/>
<gene>
    <name evidence="1" type="primary">cse1</name>
    <name evidence="1" type="ORF">SCARUB_03700</name>
</gene>